<sequence>MKVLQGSLKETQYKWPDREVTEDQYLPLQAQGSTLLSRDDVTYISDKHGLHKIMNPDRQEYAVSLHLYAPPNAAKEGCQIFDEETGKATHVIQYDLYSEMGQKQKCGKTCGHRVMGP</sequence>
<dbReference type="SUPFAM" id="SSF51182">
    <property type="entry name" value="RmlC-like cupins"/>
    <property type="match status" value="1"/>
</dbReference>
<dbReference type="GO" id="GO:0017172">
    <property type="term" value="F:cysteine dioxygenase activity"/>
    <property type="evidence" value="ECO:0007669"/>
    <property type="project" value="UniProtKB-UniRule"/>
</dbReference>
<dbReference type="PANTHER" id="PTHR12918">
    <property type="entry name" value="CYSTEINE DIOXYGENASE"/>
    <property type="match status" value="1"/>
</dbReference>
<dbReference type="GO" id="GO:0008198">
    <property type="term" value="F:ferrous iron binding"/>
    <property type="evidence" value="ECO:0007669"/>
    <property type="project" value="TreeGrafter"/>
</dbReference>
<dbReference type="InterPro" id="IPR014710">
    <property type="entry name" value="RmlC-like_jellyroll"/>
</dbReference>
<evidence type="ECO:0000256" key="7">
    <source>
        <dbReference type="RuleBase" id="RU366010"/>
    </source>
</evidence>
<dbReference type="PANTHER" id="PTHR12918:SF1">
    <property type="entry name" value="CYSTEINE DIOXYGENASE TYPE 1"/>
    <property type="match status" value="1"/>
</dbReference>
<evidence type="ECO:0000256" key="5">
    <source>
        <dbReference type="ARBA" id="ARBA00023002"/>
    </source>
</evidence>
<protein>
    <recommendedName>
        <fullName evidence="2 7">Cysteine dioxygenase</fullName>
        <ecNumber evidence="2 7">1.13.11.20</ecNumber>
    </recommendedName>
</protein>
<evidence type="ECO:0000256" key="1">
    <source>
        <dbReference type="ARBA" id="ARBA00006622"/>
    </source>
</evidence>
<keyword evidence="9" id="KW-1185">Reference proteome</keyword>
<evidence type="ECO:0000256" key="2">
    <source>
        <dbReference type="ARBA" id="ARBA00013133"/>
    </source>
</evidence>
<dbReference type="OrthoDB" id="543511at2759"/>
<keyword evidence="4 7" id="KW-0223">Dioxygenase</keyword>
<dbReference type="EC" id="1.13.11.20" evidence="2 7"/>
<accession>A0A8H3FHP5</accession>
<dbReference type="InterPro" id="IPR010300">
    <property type="entry name" value="CDO_1"/>
</dbReference>
<gene>
    <name evidence="8" type="ORF">ALECFALPRED_002017</name>
</gene>
<organism evidence="8 9">
    <name type="scientific">Alectoria fallacina</name>
    <dbReference type="NCBI Taxonomy" id="1903189"/>
    <lineage>
        <taxon>Eukaryota</taxon>
        <taxon>Fungi</taxon>
        <taxon>Dikarya</taxon>
        <taxon>Ascomycota</taxon>
        <taxon>Pezizomycotina</taxon>
        <taxon>Lecanoromycetes</taxon>
        <taxon>OSLEUM clade</taxon>
        <taxon>Lecanoromycetidae</taxon>
        <taxon>Lecanorales</taxon>
        <taxon>Lecanorineae</taxon>
        <taxon>Parmeliaceae</taxon>
        <taxon>Alectoria</taxon>
    </lineage>
</organism>
<dbReference type="Proteomes" id="UP000664203">
    <property type="component" value="Unassembled WGS sequence"/>
</dbReference>
<reference evidence="8" key="1">
    <citation type="submission" date="2021-03" db="EMBL/GenBank/DDBJ databases">
        <authorList>
            <person name="Tagirdzhanova G."/>
        </authorList>
    </citation>
    <scope>NUCLEOTIDE SEQUENCE</scope>
</reference>
<dbReference type="EMBL" id="CAJPDR010000152">
    <property type="protein sequence ID" value="CAF9922138.1"/>
    <property type="molecule type" value="Genomic_DNA"/>
</dbReference>
<evidence type="ECO:0000313" key="9">
    <source>
        <dbReference type="Proteomes" id="UP000664203"/>
    </source>
</evidence>
<dbReference type="Gene3D" id="2.60.120.10">
    <property type="entry name" value="Jelly Rolls"/>
    <property type="match status" value="1"/>
</dbReference>
<dbReference type="GO" id="GO:0019448">
    <property type="term" value="P:L-cysteine catabolic process"/>
    <property type="evidence" value="ECO:0007669"/>
    <property type="project" value="TreeGrafter"/>
</dbReference>
<keyword evidence="3 7" id="KW-0479">Metal-binding</keyword>
<dbReference type="CDD" id="cd10548">
    <property type="entry name" value="cupin_CDO"/>
    <property type="match status" value="1"/>
</dbReference>
<keyword evidence="5 7" id="KW-0560">Oxidoreductase</keyword>
<name>A0A8H3FHP5_9LECA</name>
<comment type="catalytic activity">
    <reaction evidence="7">
        <text>L-cysteine + O2 = 3-sulfino-L-alanine + H(+)</text>
        <dbReference type="Rhea" id="RHEA:20441"/>
        <dbReference type="ChEBI" id="CHEBI:15378"/>
        <dbReference type="ChEBI" id="CHEBI:15379"/>
        <dbReference type="ChEBI" id="CHEBI:35235"/>
        <dbReference type="ChEBI" id="CHEBI:61085"/>
        <dbReference type="EC" id="1.13.11.20"/>
    </reaction>
</comment>
<dbReference type="Pfam" id="PF05995">
    <property type="entry name" value="CDO_I"/>
    <property type="match status" value="1"/>
</dbReference>
<comment type="cofactor">
    <cofactor evidence="7">
        <name>Fe cation</name>
        <dbReference type="ChEBI" id="CHEBI:24875"/>
    </cofactor>
    <text evidence="7">Binds 1 Fe cation per subunit.</text>
</comment>
<proteinExistence type="inferred from homology"/>
<evidence type="ECO:0000256" key="4">
    <source>
        <dbReference type="ARBA" id="ARBA00022964"/>
    </source>
</evidence>
<keyword evidence="6 7" id="KW-0408">Iron</keyword>
<evidence type="ECO:0000313" key="8">
    <source>
        <dbReference type="EMBL" id="CAF9922138.1"/>
    </source>
</evidence>
<evidence type="ECO:0000256" key="3">
    <source>
        <dbReference type="ARBA" id="ARBA00022723"/>
    </source>
</evidence>
<comment type="similarity">
    <text evidence="1 7">Belongs to the cysteine dioxygenase family.</text>
</comment>
<dbReference type="InterPro" id="IPR011051">
    <property type="entry name" value="RmlC_Cupin_sf"/>
</dbReference>
<comment type="caution">
    <text evidence="8">The sequence shown here is derived from an EMBL/GenBank/DDBJ whole genome shotgun (WGS) entry which is preliminary data.</text>
</comment>
<evidence type="ECO:0000256" key="6">
    <source>
        <dbReference type="ARBA" id="ARBA00023004"/>
    </source>
</evidence>
<dbReference type="AlphaFoldDB" id="A0A8H3FHP5"/>